<evidence type="ECO:0000256" key="1">
    <source>
        <dbReference type="SAM" id="Coils"/>
    </source>
</evidence>
<organism evidence="2 3">
    <name type="scientific">Alloscardovia omnicolens</name>
    <dbReference type="NCBI Taxonomy" id="419015"/>
    <lineage>
        <taxon>Bacteria</taxon>
        <taxon>Bacillati</taxon>
        <taxon>Actinomycetota</taxon>
        <taxon>Actinomycetes</taxon>
        <taxon>Bifidobacteriales</taxon>
        <taxon>Bifidobacteriaceae</taxon>
        <taxon>Alloscardovia</taxon>
    </lineage>
</organism>
<evidence type="ECO:0000313" key="3">
    <source>
        <dbReference type="Proteomes" id="UP000242263"/>
    </source>
</evidence>
<dbReference type="RefSeq" id="WP_021618482.1">
    <property type="nucleotide sequence ID" value="NZ_JAHACM010000013.1"/>
</dbReference>
<reference evidence="2 3" key="1">
    <citation type="submission" date="2017-12" db="EMBL/GenBank/DDBJ databases">
        <title>Phylogenetic diversity of female urinary microbiome.</title>
        <authorList>
            <person name="Thomas-White K."/>
            <person name="Wolfe A.J."/>
        </authorList>
    </citation>
    <scope>NUCLEOTIDE SEQUENCE [LARGE SCALE GENOMIC DNA]</scope>
    <source>
        <strain evidence="2 3">UMB0064</strain>
    </source>
</reference>
<feature type="coiled-coil region" evidence="1">
    <location>
        <begin position="89"/>
        <end position="116"/>
    </location>
</feature>
<accession>A0A2I1M7I7</accession>
<dbReference type="AlphaFoldDB" id="A0A2I1M7I7"/>
<sequence>MMKKHAVYRIVHIAVLLLVIALLSAAVFACSVPRKTAVGHSYTLASASQYVPRDDDGDVKDIRVDVIASTRDKGSQAQRIARSIEKSGIRATYRAAKNAQQQREQVRNAVNSYARLIVIPQDAFTQHSNTLWESELSYARSKGVPVIINASANMQLTDFNIPSQYWAAYWDVRASQSEANTSIFEAVMCVVEDRPHNSTLLTHISAQEE</sequence>
<evidence type="ECO:0000313" key="2">
    <source>
        <dbReference type="EMBL" id="PKZ16096.1"/>
    </source>
</evidence>
<dbReference type="EMBL" id="PKGU01000001">
    <property type="protein sequence ID" value="PKZ16096.1"/>
    <property type="molecule type" value="Genomic_DNA"/>
</dbReference>
<dbReference type="Proteomes" id="UP000242263">
    <property type="component" value="Unassembled WGS sequence"/>
</dbReference>
<evidence type="ECO:0008006" key="4">
    <source>
        <dbReference type="Google" id="ProtNLM"/>
    </source>
</evidence>
<gene>
    <name evidence="2" type="ORF">CYJ32_01270</name>
</gene>
<protein>
    <recommendedName>
        <fullName evidence="4">Periplasmic binding protein domain-containing protein</fullName>
    </recommendedName>
</protein>
<keyword evidence="1" id="KW-0175">Coiled coil</keyword>
<dbReference type="PROSITE" id="PS51257">
    <property type="entry name" value="PROKAR_LIPOPROTEIN"/>
    <property type="match status" value="1"/>
</dbReference>
<proteinExistence type="predicted"/>
<comment type="caution">
    <text evidence="2">The sequence shown here is derived from an EMBL/GenBank/DDBJ whole genome shotgun (WGS) entry which is preliminary data.</text>
</comment>
<name>A0A2I1M7I7_9BIFI</name>